<dbReference type="PANTHER" id="PTHR43378:SF2">
    <property type="entry name" value="UDP-3-O-ACYLGLUCOSAMINE N-ACYLTRANSFERASE 1, MITOCHONDRIAL-RELATED"/>
    <property type="match status" value="1"/>
</dbReference>
<dbReference type="AlphaFoldDB" id="A0A1N7RR72"/>
<dbReference type="NCBIfam" id="TIGR01853">
    <property type="entry name" value="lipid_A_lpxD"/>
    <property type="match status" value="1"/>
</dbReference>
<evidence type="ECO:0000256" key="6">
    <source>
        <dbReference type="ARBA" id="ARBA00023315"/>
    </source>
</evidence>
<feature type="domain" description="UDP-3-O-[3-hydroxymyristoyl] glucosamine N-acyltransferase non-repeat region" evidence="8">
    <location>
        <begin position="23"/>
        <end position="97"/>
    </location>
</feature>
<evidence type="ECO:0000313" key="9">
    <source>
        <dbReference type="EMBL" id="SIT37593.1"/>
    </source>
</evidence>
<evidence type="ECO:0000256" key="7">
    <source>
        <dbReference type="HAMAP-Rule" id="MF_00523"/>
    </source>
</evidence>
<organism evidence="9 10">
    <name type="scientific">Paraburkholderia ribeironis</name>
    <dbReference type="NCBI Taxonomy" id="1247936"/>
    <lineage>
        <taxon>Bacteria</taxon>
        <taxon>Pseudomonadati</taxon>
        <taxon>Pseudomonadota</taxon>
        <taxon>Betaproteobacteria</taxon>
        <taxon>Burkholderiales</taxon>
        <taxon>Burkholderiaceae</taxon>
        <taxon>Paraburkholderia</taxon>
    </lineage>
</organism>
<dbReference type="Gene3D" id="3.40.1390.10">
    <property type="entry name" value="MurE/MurF, N-terminal domain"/>
    <property type="match status" value="1"/>
</dbReference>
<evidence type="ECO:0000256" key="3">
    <source>
        <dbReference type="ARBA" id="ARBA00022679"/>
    </source>
</evidence>
<dbReference type="GO" id="GO:0103118">
    <property type="term" value="F:UDP-3-O-[(3R)-3-hydroxyacyl]-glucosamine N-acyltransferase activity"/>
    <property type="evidence" value="ECO:0007669"/>
    <property type="project" value="UniProtKB-EC"/>
</dbReference>
<evidence type="ECO:0000256" key="2">
    <source>
        <dbReference type="ARBA" id="ARBA00022556"/>
    </source>
</evidence>
<accession>A0A1N7RR72</accession>
<dbReference type="Pfam" id="PF04613">
    <property type="entry name" value="LpxD"/>
    <property type="match status" value="1"/>
</dbReference>
<dbReference type="InterPro" id="IPR020573">
    <property type="entry name" value="UDP_GlcNAc_AcTrfase_non-rep"/>
</dbReference>
<keyword evidence="1 7" id="KW-0444">Lipid biosynthesis</keyword>
<dbReference type="NCBIfam" id="NF002060">
    <property type="entry name" value="PRK00892.1"/>
    <property type="match status" value="1"/>
</dbReference>
<name>A0A1N7RR72_9BURK</name>
<dbReference type="UniPathway" id="UPA00973"/>
<keyword evidence="5 7" id="KW-0443">Lipid metabolism</keyword>
<proteinExistence type="inferred from homology"/>
<dbReference type="Proteomes" id="UP000187012">
    <property type="component" value="Unassembled WGS sequence"/>
</dbReference>
<dbReference type="Pfam" id="PF00132">
    <property type="entry name" value="Hexapep"/>
    <property type="match status" value="2"/>
</dbReference>
<dbReference type="PANTHER" id="PTHR43378">
    <property type="entry name" value="UDP-3-O-ACYLGLUCOSAMINE N-ACYLTRANSFERASE"/>
    <property type="match status" value="1"/>
</dbReference>
<evidence type="ECO:0000256" key="1">
    <source>
        <dbReference type="ARBA" id="ARBA00022516"/>
    </source>
</evidence>
<reference evidence="9 10" key="1">
    <citation type="submission" date="2016-12" db="EMBL/GenBank/DDBJ databases">
        <authorList>
            <person name="Song W.-J."/>
            <person name="Kurnit D.M."/>
        </authorList>
    </citation>
    <scope>NUCLEOTIDE SEQUENCE [LARGE SCALE GENOMIC DNA]</scope>
    <source>
        <strain evidence="9 10">STM7296</strain>
    </source>
</reference>
<keyword evidence="2 7" id="KW-0441">Lipid A biosynthesis</keyword>
<dbReference type="InterPro" id="IPR007691">
    <property type="entry name" value="LpxD"/>
</dbReference>
<evidence type="ECO:0000256" key="4">
    <source>
        <dbReference type="ARBA" id="ARBA00022737"/>
    </source>
</evidence>
<comment type="catalytic activity">
    <reaction evidence="7">
        <text>a UDP-3-O-[(3R)-3-hydroxyacyl]-alpha-D-glucosamine + a (3R)-hydroxyacyl-[ACP] = a UDP-2-N,3-O-bis[(3R)-3-hydroxyacyl]-alpha-D-glucosamine + holo-[ACP] + H(+)</text>
        <dbReference type="Rhea" id="RHEA:53836"/>
        <dbReference type="Rhea" id="RHEA-COMP:9685"/>
        <dbReference type="Rhea" id="RHEA-COMP:9945"/>
        <dbReference type="ChEBI" id="CHEBI:15378"/>
        <dbReference type="ChEBI" id="CHEBI:64479"/>
        <dbReference type="ChEBI" id="CHEBI:78827"/>
        <dbReference type="ChEBI" id="CHEBI:137740"/>
        <dbReference type="ChEBI" id="CHEBI:137748"/>
        <dbReference type="EC" id="2.3.1.191"/>
    </reaction>
</comment>
<dbReference type="GO" id="GO:0009245">
    <property type="term" value="P:lipid A biosynthetic process"/>
    <property type="evidence" value="ECO:0007669"/>
    <property type="project" value="UniProtKB-UniRule"/>
</dbReference>
<dbReference type="CDD" id="cd03352">
    <property type="entry name" value="LbH_LpxD"/>
    <property type="match status" value="1"/>
</dbReference>
<dbReference type="EC" id="2.3.1.191" evidence="7"/>
<dbReference type="InterPro" id="IPR011004">
    <property type="entry name" value="Trimer_LpxA-like_sf"/>
</dbReference>
<keyword evidence="3 7" id="KW-0808">Transferase</keyword>
<protein>
    <recommendedName>
        <fullName evidence="7">UDP-3-O-acylglucosamine N-acyltransferase</fullName>
        <ecNumber evidence="7">2.3.1.191</ecNumber>
    </recommendedName>
</protein>
<evidence type="ECO:0000259" key="8">
    <source>
        <dbReference type="Pfam" id="PF04613"/>
    </source>
</evidence>
<keyword evidence="6 7" id="KW-0012">Acyltransferase</keyword>
<comment type="similarity">
    <text evidence="7">Belongs to the transferase hexapeptide repeat family. LpxD subfamily.</text>
</comment>
<dbReference type="STRING" id="1247936.BN2475_120113"/>
<dbReference type="SUPFAM" id="SSF51161">
    <property type="entry name" value="Trimeric LpxA-like enzymes"/>
    <property type="match status" value="1"/>
</dbReference>
<sequence>MAFTLEDIVQRFGGEVVGNGAQRVGSLAPLDQAGPEQLAFLANPKYLSQVETTRAGAVLINANDLAKLASRDASAPGARRNFIVTPNPYAYFARVAQTFIDLATPKPQAGVHPSATIDPSAQIAASAVIGPRVTVEAGAVIGENVRLDANVVIGRGTRIGANSHLYPNVAVYHGCKLAERVIVHAGAVIGSDGFGFAPDFVGEGEARTGSWVKIPQVGGVSIAADVEIGANTTIDRGAMADTVIEECVKIDNLVQIGHNCKVGAYTVIAGCAGIAGSTTIGRHCMIGGAVGIAGHVTLADHVIVTAKSGVSKSLLKPGMYTSAFPAVNHADWNKSAALLRNIDKLRDRIKALESAAANRPGTSAQTATHAAGGAVTNAVTNAAINAAINVASQSAGDKT</sequence>
<comment type="subunit">
    <text evidence="7">Homotrimer.</text>
</comment>
<dbReference type="Gene3D" id="2.160.10.10">
    <property type="entry name" value="Hexapeptide repeat proteins"/>
    <property type="match status" value="1"/>
</dbReference>
<dbReference type="GO" id="GO:0016020">
    <property type="term" value="C:membrane"/>
    <property type="evidence" value="ECO:0007669"/>
    <property type="project" value="GOC"/>
</dbReference>
<evidence type="ECO:0000256" key="5">
    <source>
        <dbReference type="ARBA" id="ARBA00023098"/>
    </source>
</evidence>
<evidence type="ECO:0000313" key="10">
    <source>
        <dbReference type="Proteomes" id="UP000187012"/>
    </source>
</evidence>
<dbReference type="Pfam" id="PF14602">
    <property type="entry name" value="Hexapep_2"/>
    <property type="match status" value="1"/>
</dbReference>
<dbReference type="PROSITE" id="PS00101">
    <property type="entry name" value="HEXAPEP_TRANSFERASES"/>
    <property type="match status" value="2"/>
</dbReference>
<dbReference type="GO" id="GO:0016410">
    <property type="term" value="F:N-acyltransferase activity"/>
    <property type="evidence" value="ECO:0007669"/>
    <property type="project" value="InterPro"/>
</dbReference>
<dbReference type="InterPro" id="IPR018357">
    <property type="entry name" value="Hexapep_transf_CS"/>
</dbReference>
<dbReference type="HAMAP" id="MF_00523">
    <property type="entry name" value="LpxD"/>
    <property type="match status" value="1"/>
</dbReference>
<gene>
    <name evidence="7 9" type="primary">lpxD</name>
    <name evidence="9" type="ORF">BN2475_120113</name>
</gene>
<dbReference type="InterPro" id="IPR001451">
    <property type="entry name" value="Hexapep"/>
</dbReference>
<feature type="active site" description="Proton acceptor" evidence="7">
    <location>
        <position position="258"/>
    </location>
</feature>
<dbReference type="RefSeq" id="WP_245841161.1">
    <property type="nucleotide sequence ID" value="NZ_CYGX02000012.1"/>
</dbReference>
<comment type="pathway">
    <text evidence="7">Bacterial outer membrane biogenesis; LPS lipid A biosynthesis.</text>
</comment>
<dbReference type="EMBL" id="CYGX02000012">
    <property type="protein sequence ID" value="SIT37593.1"/>
    <property type="molecule type" value="Genomic_DNA"/>
</dbReference>
<comment type="function">
    <text evidence="7">Catalyzes the N-acylation of UDP-3-O-acylglucosamine using 3-hydroxyacyl-ACP as the acyl donor. Is involved in the biosynthesis of lipid A, a phosphorylated glycolipid that anchors the lipopolysaccharide to the outer membrane of the cell.</text>
</comment>
<keyword evidence="4 7" id="KW-0677">Repeat</keyword>
<keyword evidence="10" id="KW-1185">Reference proteome</keyword>